<comment type="caution">
    <text evidence="1">The sequence shown here is derived from an EMBL/GenBank/DDBJ whole genome shotgun (WGS) entry which is preliminary data.</text>
</comment>
<organism evidence="1 2">
    <name type="scientific">Trichonephila inaurata madagascariensis</name>
    <dbReference type="NCBI Taxonomy" id="2747483"/>
    <lineage>
        <taxon>Eukaryota</taxon>
        <taxon>Metazoa</taxon>
        <taxon>Ecdysozoa</taxon>
        <taxon>Arthropoda</taxon>
        <taxon>Chelicerata</taxon>
        <taxon>Arachnida</taxon>
        <taxon>Araneae</taxon>
        <taxon>Araneomorphae</taxon>
        <taxon>Entelegynae</taxon>
        <taxon>Araneoidea</taxon>
        <taxon>Nephilidae</taxon>
        <taxon>Trichonephila</taxon>
        <taxon>Trichonephila inaurata</taxon>
    </lineage>
</organism>
<sequence>AADAADDAADDVANIL</sequence>
<feature type="non-terminal residue" evidence="1">
    <location>
        <position position="1"/>
    </location>
</feature>
<gene>
    <name evidence="1" type="ORF">TNIN_48391</name>
</gene>
<protein>
    <submittedName>
        <fullName evidence="1">Uncharacterized protein</fullName>
    </submittedName>
</protein>
<name>A0A8X6XZP9_9ARAC</name>
<proteinExistence type="predicted"/>
<dbReference type="Proteomes" id="UP000886998">
    <property type="component" value="Unassembled WGS sequence"/>
</dbReference>
<accession>A0A8X6XZP9</accession>
<reference evidence="1" key="1">
    <citation type="submission" date="2020-08" db="EMBL/GenBank/DDBJ databases">
        <title>Multicomponent nature underlies the extraordinary mechanical properties of spider dragline silk.</title>
        <authorList>
            <person name="Kono N."/>
            <person name="Nakamura H."/>
            <person name="Mori M."/>
            <person name="Yoshida Y."/>
            <person name="Ohtoshi R."/>
            <person name="Malay A.D."/>
            <person name="Moran D.A.P."/>
            <person name="Tomita M."/>
            <person name="Numata K."/>
            <person name="Arakawa K."/>
        </authorList>
    </citation>
    <scope>NUCLEOTIDE SEQUENCE</scope>
</reference>
<dbReference type="EMBL" id="BMAV01014310">
    <property type="protein sequence ID" value="GFY62607.1"/>
    <property type="molecule type" value="Genomic_DNA"/>
</dbReference>
<evidence type="ECO:0000313" key="2">
    <source>
        <dbReference type="Proteomes" id="UP000886998"/>
    </source>
</evidence>
<keyword evidence="2" id="KW-1185">Reference proteome</keyword>
<dbReference type="AlphaFoldDB" id="A0A8X6XZP9"/>
<evidence type="ECO:0000313" key="1">
    <source>
        <dbReference type="EMBL" id="GFY62607.1"/>
    </source>
</evidence>